<name>A0A645D9N3_9ZZZZ</name>
<reference evidence="1" key="1">
    <citation type="submission" date="2019-08" db="EMBL/GenBank/DDBJ databases">
        <authorList>
            <person name="Kucharzyk K."/>
            <person name="Murdoch R.W."/>
            <person name="Higgins S."/>
            <person name="Loffler F."/>
        </authorList>
    </citation>
    <scope>NUCLEOTIDE SEQUENCE</scope>
</reference>
<gene>
    <name evidence="1" type="ORF">SDC9_133209</name>
</gene>
<organism evidence="1">
    <name type="scientific">bioreactor metagenome</name>
    <dbReference type="NCBI Taxonomy" id="1076179"/>
    <lineage>
        <taxon>unclassified sequences</taxon>
        <taxon>metagenomes</taxon>
        <taxon>ecological metagenomes</taxon>
    </lineage>
</organism>
<comment type="caution">
    <text evidence="1">The sequence shown here is derived from an EMBL/GenBank/DDBJ whole genome shotgun (WGS) entry which is preliminary data.</text>
</comment>
<dbReference type="EMBL" id="VSSQ01034245">
    <property type="protein sequence ID" value="MPM86126.1"/>
    <property type="molecule type" value="Genomic_DNA"/>
</dbReference>
<proteinExistence type="predicted"/>
<dbReference type="AlphaFoldDB" id="A0A645D9N3"/>
<sequence length="210" mass="24141">MVGWKRIYYPGFSQALDFGAFSGVKLLSSQATLLGYRLVYETFDFYDTPGREAGDNFANTLRYYQAALLGQNFIHTVVDDLYLGTYKTDTEGLEILATLTGNKTIDVSVWRVPQFYAEYPQLPDFGWYAFLETLAGAQEYDDATEYVYNWSDYYTFDEFMYLLEDYTYLLELSGYELQDSNSTKLLYSGNGEVVMLILQSTKFCVAVLKL</sequence>
<accession>A0A645D9N3</accession>
<protein>
    <submittedName>
        <fullName evidence="1">Uncharacterized protein</fullName>
    </submittedName>
</protein>
<evidence type="ECO:0000313" key="1">
    <source>
        <dbReference type="EMBL" id="MPM86126.1"/>
    </source>
</evidence>